<dbReference type="RefSeq" id="WP_344466726.1">
    <property type="nucleotide sequence ID" value="NZ_BAAANT010000022.1"/>
</dbReference>
<feature type="compositionally biased region" description="Pro residues" evidence="2">
    <location>
        <begin position="121"/>
        <end position="130"/>
    </location>
</feature>
<accession>A0ABP5LMM0</accession>
<organism evidence="4 5">
    <name type="scientific">Kitasatospora kazusensis</name>
    <dbReference type="NCBI Taxonomy" id="407974"/>
    <lineage>
        <taxon>Bacteria</taxon>
        <taxon>Bacillati</taxon>
        <taxon>Actinomycetota</taxon>
        <taxon>Actinomycetes</taxon>
        <taxon>Kitasatosporales</taxon>
        <taxon>Streptomycetaceae</taxon>
        <taxon>Kitasatospora</taxon>
    </lineage>
</organism>
<dbReference type="PANTHER" id="PTHR15462:SF19">
    <property type="entry name" value="PEPTIDASE S1 DOMAIN-CONTAINING PROTEIN"/>
    <property type="match status" value="1"/>
</dbReference>
<keyword evidence="1 3" id="KW-0732">Signal</keyword>
<proteinExistence type="predicted"/>
<evidence type="ECO:0000256" key="3">
    <source>
        <dbReference type="SAM" id="SignalP"/>
    </source>
</evidence>
<reference evidence="5" key="1">
    <citation type="journal article" date="2019" name="Int. J. Syst. Evol. Microbiol.">
        <title>The Global Catalogue of Microorganisms (GCM) 10K type strain sequencing project: providing services to taxonomists for standard genome sequencing and annotation.</title>
        <authorList>
            <consortium name="The Broad Institute Genomics Platform"/>
            <consortium name="The Broad Institute Genome Sequencing Center for Infectious Disease"/>
            <person name="Wu L."/>
            <person name="Ma J."/>
        </authorList>
    </citation>
    <scope>NUCLEOTIDE SEQUENCE [LARGE SCALE GENOMIC DNA]</scope>
    <source>
        <strain evidence="5">JCM 14560</strain>
    </source>
</reference>
<protein>
    <recommendedName>
        <fullName evidence="6">V8-like Glu-specific endopeptidase</fullName>
    </recommendedName>
</protein>
<dbReference type="Proteomes" id="UP001422759">
    <property type="component" value="Unassembled WGS sequence"/>
</dbReference>
<dbReference type="SUPFAM" id="SSF50494">
    <property type="entry name" value="Trypsin-like serine proteases"/>
    <property type="match status" value="1"/>
</dbReference>
<name>A0ABP5LMM0_9ACTN</name>
<feature type="chain" id="PRO_5045474510" description="V8-like Glu-specific endopeptidase" evidence="3">
    <location>
        <begin position="42"/>
        <end position="414"/>
    </location>
</feature>
<evidence type="ECO:0008006" key="6">
    <source>
        <dbReference type="Google" id="ProtNLM"/>
    </source>
</evidence>
<comment type="caution">
    <text evidence="4">The sequence shown here is derived from an EMBL/GenBank/DDBJ whole genome shotgun (WGS) entry which is preliminary data.</text>
</comment>
<evidence type="ECO:0000313" key="4">
    <source>
        <dbReference type="EMBL" id="GAA2147774.1"/>
    </source>
</evidence>
<dbReference type="InterPro" id="IPR009003">
    <property type="entry name" value="Peptidase_S1_PA"/>
</dbReference>
<dbReference type="InterPro" id="IPR043504">
    <property type="entry name" value="Peptidase_S1_PA_chymotrypsin"/>
</dbReference>
<sequence>MPSTHRSPLTRTPVRRTPIRRTGRAALVAALLLTATACGSAAPAHGGADAASASATAGGKPHLPGGLPSGLLDGLPKNWDDLKKWKLDDWDKWASQHVFHNPVVKNLWNAEKMKAAQAQDPTPPSAPAAPSPDSGGTGTGGSATATGSAGVTDPDPSPVQAVPVPRPYTDNAASGKVFTSTASGDGTGQCSATVIADPAHPGKSNLVWTAGHCVHQGKGGDWYKNIIFVPAYNSSGAASQGRHATLDQVAPLGEWWADRVVTSPQWMAEGGHSGGAANQYDFAVLRVHNPDGGGKSLEETVGSAVPVWFNAPRDQLKVSAWGYPAVKPFDGQELDRCDGGTPVRLSYDATRPPMLTIGCTMTAGASGGGWFAPMPDGRLALVSDTSIGTADHTSLSGPYLETVAQQALAYLSQK</sequence>
<feature type="region of interest" description="Disordered" evidence="2">
    <location>
        <begin position="113"/>
        <end position="187"/>
    </location>
</feature>
<keyword evidence="5" id="KW-1185">Reference proteome</keyword>
<gene>
    <name evidence="4" type="ORF">GCM10009760_39030</name>
</gene>
<feature type="compositionally biased region" description="Polar residues" evidence="2">
    <location>
        <begin position="177"/>
        <end position="187"/>
    </location>
</feature>
<dbReference type="EMBL" id="BAAANT010000022">
    <property type="protein sequence ID" value="GAA2147774.1"/>
    <property type="molecule type" value="Genomic_DNA"/>
</dbReference>
<dbReference type="InterPro" id="IPR050966">
    <property type="entry name" value="Glutamyl_endopeptidase"/>
</dbReference>
<dbReference type="PANTHER" id="PTHR15462">
    <property type="entry name" value="SERINE PROTEASE"/>
    <property type="match status" value="1"/>
</dbReference>
<evidence type="ECO:0000256" key="2">
    <source>
        <dbReference type="SAM" id="MobiDB-lite"/>
    </source>
</evidence>
<feature type="region of interest" description="Disordered" evidence="2">
    <location>
        <begin position="42"/>
        <end position="62"/>
    </location>
</feature>
<evidence type="ECO:0000256" key="1">
    <source>
        <dbReference type="ARBA" id="ARBA00022729"/>
    </source>
</evidence>
<dbReference type="Gene3D" id="2.40.10.10">
    <property type="entry name" value="Trypsin-like serine proteases"/>
    <property type="match status" value="2"/>
</dbReference>
<evidence type="ECO:0000313" key="5">
    <source>
        <dbReference type="Proteomes" id="UP001422759"/>
    </source>
</evidence>
<feature type="signal peptide" evidence="3">
    <location>
        <begin position="1"/>
        <end position="41"/>
    </location>
</feature>